<evidence type="ECO:0000313" key="5">
    <source>
        <dbReference type="EMBL" id="ACV81231.1"/>
    </source>
</evidence>
<evidence type="ECO:0000313" key="6">
    <source>
        <dbReference type="Proteomes" id="UP000002218"/>
    </source>
</evidence>
<reference evidence="6" key="1">
    <citation type="submission" date="2009-09" db="EMBL/GenBank/DDBJ databases">
        <title>The complete genome of Nakamurella multipartita DSM 44233.</title>
        <authorList>
            <consortium name="US DOE Joint Genome Institute (JGI-PGF)"/>
            <person name="Lucas S."/>
            <person name="Copeland A."/>
            <person name="Lapidus A."/>
            <person name="Glavina del Rio T."/>
            <person name="Dalin E."/>
            <person name="Tice H."/>
            <person name="Bruce D."/>
            <person name="Goodwin L."/>
            <person name="Pitluck S."/>
            <person name="Kyrpides N."/>
            <person name="Mavromatis K."/>
            <person name="Ivanova N."/>
            <person name="Ovchinnikova G."/>
            <person name="Sims D."/>
            <person name="Meincke L."/>
            <person name="Brettin T."/>
            <person name="Detter J.C."/>
            <person name="Han C."/>
            <person name="Larimer F."/>
            <person name="Land M."/>
            <person name="Hauser L."/>
            <person name="Markowitz V."/>
            <person name="Cheng J.-F."/>
            <person name="Hugenholtz P."/>
            <person name="Woyke T."/>
            <person name="Wu D."/>
            <person name="Klenk H.-P."/>
            <person name="Eisen J.A."/>
        </authorList>
    </citation>
    <scope>NUCLEOTIDE SEQUENCE [LARGE SCALE GENOMIC DNA]</scope>
    <source>
        <strain evidence="6">ATCC 700099 / DSM 44233 / CIP 104796 / JCM 9543 / NBRC 105858 / Y-104</strain>
    </source>
</reference>
<dbReference type="RefSeq" id="WP_015750039.1">
    <property type="nucleotide sequence ID" value="NC_013235.1"/>
</dbReference>
<dbReference type="EMBL" id="CP001737">
    <property type="protein sequence ID" value="ACV81231.1"/>
    <property type="molecule type" value="Genomic_DNA"/>
</dbReference>
<gene>
    <name evidence="5" type="ordered locus">Namu_4958</name>
</gene>
<feature type="transmembrane region" description="Helical" evidence="2">
    <location>
        <begin position="49"/>
        <end position="69"/>
    </location>
</feature>
<evidence type="ECO:0000259" key="4">
    <source>
        <dbReference type="Pfam" id="PF15420"/>
    </source>
</evidence>
<keyword evidence="2" id="KW-1133">Transmembrane helix</keyword>
<feature type="transmembrane region" description="Helical" evidence="2">
    <location>
        <begin position="75"/>
        <end position="101"/>
    </location>
</feature>
<keyword evidence="2" id="KW-0812">Transmembrane</keyword>
<organism evidence="5 6">
    <name type="scientific">Nakamurella multipartita (strain ATCC 700099 / DSM 44233 / CIP 104796 / JCM 9543 / NBRC 105858 / Y-104)</name>
    <name type="common">Microsphaera multipartita</name>
    <dbReference type="NCBI Taxonomy" id="479431"/>
    <lineage>
        <taxon>Bacteria</taxon>
        <taxon>Bacillati</taxon>
        <taxon>Actinomycetota</taxon>
        <taxon>Actinomycetes</taxon>
        <taxon>Nakamurellales</taxon>
        <taxon>Nakamurellaceae</taxon>
        <taxon>Nakamurella</taxon>
    </lineage>
</organism>
<dbReference type="AlphaFoldDB" id="C8XA31"/>
<dbReference type="STRING" id="479431.Namu_4958"/>
<dbReference type="InterPro" id="IPR027787">
    <property type="entry name" value="Alpha/beta-hydrolase_catalytic"/>
</dbReference>
<evidence type="ECO:0000259" key="3">
    <source>
        <dbReference type="Pfam" id="PF10081"/>
    </source>
</evidence>
<dbReference type="InParanoid" id="C8XA31"/>
<feature type="transmembrane region" description="Helical" evidence="2">
    <location>
        <begin position="197"/>
        <end position="215"/>
    </location>
</feature>
<feature type="domain" description="Alpha/beta-hydrolase N-terminal" evidence="4">
    <location>
        <begin position="65"/>
        <end position="271"/>
    </location>
</feature>
<sequence>MPSDQSVEPVDQTAPAGPTDPAAPPAVAPPAAAPPAADRPPRRGAWFRYTLPGAWTALIFAGLSFSPSLVPRPGLLQGVVCGISAAIGYGLGVVGASVWRAFPDRPARPPRRWSWPVFYAVGAVLLLVCWLLGQRWQRQLRDMMSAPAESWWSKLLLPVSAALVFVLLVAIGRGLRGAYRWLWGLLSRWIGRRAARAIGWVAVTGLSVLLVSGLLQDVLLQGLDNSFSVADRGTADGAEQPTTALRSGGPDSLVAWDTLGLQGRNYTGTGPTQQQIAAFWGGPALEPIRAYAGIQSAPNVEERAQLAVQDLERAGGFDREYLVVAGTTGTGWIDPASIDALEYEVRGDVASVGIQYSYLPSWLSFMVDQVRAREAGRAMFDAVYQRWIALPVDDRPKLLVFGVSLGSFSGEAAFSGEADLANRTDGVLFVGPPNFNALRQEFEAGRDPGSTAAEPVFRDGRTVRFTPDPSQPTRPTDAPWDGTRVLYVMHGSDPVVWWSPSLLLTRPDWLDEPAGTDQLEGMFWVPFVTFWQVTVDMMELVDVPSGHGHDYTVNYLDAWAQVVQPAGWTPEKAEQLRAIILAEDDAG</sequence>
<dbReference type="Pfam" id="PF10081">
    <property type="entry name" value="Abhydrolase_9"/>
    <property type="match status" value="1"/>
</dbReference>
<dbReference type="HOGENOM" id="CLU_023789_0_0_11"/>
<proteinExistence type="predicted"/>
<dbReference type="OrthoDB" id="4397445at2"/>
<feature type="compositionally biased region" description="Pro residues" evidence="1">
    <location>
        <begin position="21"/>
        <end position="33"/>
    </location>
</feature>
<feature type="transmembrane region" description="Helical" evidence="2">
    <location>
        <begin position="155"/>
        <end position="176"/>
    </location>
</feature>
<dbReference type="InterPro" id="IPR027788">
    <property type="entry name" value="Alpha/beta-hydrolase_N_dom"/>
</dbReference>
<keyword evidence="6" id="KW-1185">Reference proteome</keyword>
<dbReference type="eggNOG" id="COG4425">
    <property type="taxonomic scope" value="Bacteria"/>
</dbReference>
<protein>
    <submittedName>
        <fullName evidence="5">Conserved membrane-spanning protein</fullName>
    </submittedName>
</protein>
<feature type="transmembrane region" description="Helical" evidence="2">
    <location>
        <begin position="113"/>
        <end position="133"/>
    </location>
</feature>
<dbReference type="ESTHER" id="nakmy-c8xa31">
    <property type="family name" value="Abhydrolase_9"/>
</dbReference>
<dbReference type="Pfam" id="PF15420">
    <property type="entry name" value="Abhydrolase_9_N"/>
    <property type="match status" value="1"/>
</dbReference>
<evidence type="ECO:0000256" key="2">
    <source>
        <dbReference type="SAM" id="Phobius"/>
    </source>
</evidence>
<feature type="domain" description="Alpha/beta-hydrolase catalytic" evidence="3">
    <location>
        <begin position="288"/>
        <end position="576"/>
    </location>
</feature>
<evidence type="ECO:0000256" key="1">
    <source>
        <dbReference type="SAM" id="MobiDB-lite"/>
    </source>
</evidence>
<dbReference type="Proteomes" id="UP000002218">
    <property type="component" value="Chromosome"/>
</dbReference>
<keyword evidence="2" id="KW-0472">Membrane</keyword>
<dbReference type="KEGG" id="nml:Namu_4958"/>
<feature type="region of interest" description="Disordered" evidence="1">
    <location>
        <begin position="1"/>
        <end position="39"/>
    </location>
</feature>
<reference evidence="5 6" key="2">
    <citation type="journal article" date="2010" name="Stand. Genomic Sci.">
        <title>Complete genome sequence of Nakamurella multipartita type strain (Y-104).</title>
        <authorList>
            <person name="Tice H."/>
            <person name="Mayilraj S."/>
            <person name="Sims D."/>
            <person name="Lapidus A."/>
            <person name="Nolan M."/>
            <person name="Lucas S."/>
            <person name="Glavina Del Rio T."/>
            <person name="Copeland A."/>
            <person name="Cheng J.F."/>
            <person name="Meincke L."/>
            <person name="Bruce D."/>
            <person name="Goodwin L."/>
            <person name="Pitluck S."/>
            <person name="Ivanova N."/>
            <person name="Mavromatis K."/>
            <person name="Ovchinnikova G."/>
            <person name="Pati A."/>
            <person name="Chen A."/>
            <person name="Palaniappan K."/>
            <person name="Land M."/>
            <person name="Hauser L."/>
            <person name="Chang Y.J."/>
            <person name="Jeffries C.D."/>
            <person name="Detter J.C."/>
            <person name="Brettin T."/>
            <person name="Rohde M."/>
            <person name="Goker M."/>
            <person name="Bristow J."/>
            <person name="Eisen J.A."/>
            <person name="Markowitz V."/>
            <person name="Hugenholtz P."/>
            <person name="Kyrpides N.C."/>
            <person name="Klenk H.P."/>
            <person name="Chen F."/>
        </authorList>
    </citation>
    <scope>NUCLEOTIDE SEQUENCE [LARGE SCALE GENOMIC DNA]</scope>
    <source>
        <strain evidence="6">ATCC 700099 / DSM 44233 / CIP 104796 / JCM 9543 / NBRC 105858 / Y-104</strain>
    </source>
</reference>
<accession>C8XA31</accession>
<name>C8XA31_NAKMY</name>